<comment type="caution">
    <text evidence="3">The sequence shown here is derived from an EMBL/GenBank/DDBJ whole genome shotgun (WGS) entry which is preliminary data.</text>
</comment>
<keyword evidence="1" id="KW-0732">Signal</keyword>
<dbReference type="SUPFAM" id="SSF54768">
    <property type="entry name" value="dsRNA-binding domain-like"/>
    <property type="match status" value="1"/>
</dbReference>
<feature type="signal peptide" evidence="1">
    <location>
        <begin position="1"/>
        <end position="25"/>
    </location>
</feature>
<gene>
    <name evidence="3" type="ORF">NQ317_005919</name>
</gene>
<dbReference type="Gene3D" id="3.30.160.20">
    <property type="match status" value="1"/>
</dbReference>
<keyword evidence="4" id="KW-1185">Reference proteome</keyword>
<accession>A0ABQ9JES0</accession>
<organism evidence="3 4">
    <name type="scientific">Molorchus minor</name>
    <dbReference type="NCBI Taxonomy" id="1323400"/>
    <lineage>
        <taxon>Eukaryota</taxon>
        <taxon>Metazoa</taxon>
        <taxon>Ecdysozoa</taxon>
        <taxon>Arthropoda</taxon>
        <taxon>Hexapoda</taxon>
        <taxon>Insecta</taxon>
        <taxon>Pterygota</taxon>
        <taxon>Neoptera</taxon>
        <taxon>Endopterygota</taxon>
        <taxon>Coleoptera</taxon>
        <taxon>Polyphaga</taxon>
        <taxon>Cucujiformia</taxon>
        <taxon>Chrysomeloidea</taxon>
        <taxon>Cerambycidae</taxon>
        <taxon>Lamiinae</taxon>
        <taxon>Monochamini</taxon>
        <taxon>Molorchus</taxon>
    </lineage>
</organism>
<protein>
    <recommendedName>
        <fullName evidence="2">DRBM domain-containing protein</fullName>
    </recommendedName>
</protein>
<dbReference type="CDD" id="cd00048">
    <property type="entry name" value="DSRM_SF"/>
    <property type="match status" value="1"/>
</dbReference>
<reference evidence="3" key="1">
    <citation type="journal article" date="2023" name="Insect Mol. Biol.">
        <title>Genome sequencing provides insights into the evolution of gene families encoding plant cell wall-degrading enzymes in longhorned beetles.</title>
        <authorList>
            <person name="Shin N.R."/>
            <person name="Okamura Y."/>
            <person name="Kirsch R."/>
            <person name="Pauchet Y."/>
        </authorList>
    </citation>
    <scope>NUCLEOTIDE SEQUENCE</scope>
    <source>
        <strain evidence="3">MMC_N1</strain>
    </source>
</reference>
<proteinExistence type="predicted"/>
<dbReference type="Pfam" id="PF00035">
    <property type="entry name" value="dsrm"/>
    <property type="match status" value="1"/>
</dbReference>
<dbReference type="Proteomes" id="UP001162164">
    <property type="component" value="Unassembled WGS sequence"/>
</dbReference>
<sequence>MCPGVPVIVFEILSILLLESYAVKANCKGIVIMSTSIFNNFCGEALCINHLISILQELMMKEKTGFPDYMEDDSDITDAKFKCTVKVGQICASGYGSRKKRQNMKVLKGFRAVRPYRLCQSNKTKNLSLAVIISFLWYLKNVHLLSTTLEKLNEYKRYTWTIISRI</sequence>
<evidence type="ECO:0000313" key="3">
    <source>
        <dbReference type="EMBL" id="KAJ8976701.1"/>
    </source>
</evidence>
<evidence type="ECO:0000259" key="2">
    <source>
        <dbReference type="Pfam" id="PF00035"/>
    </source>
</evidence>
<name>A0ABQ9JES0_9CUCU</name>
<feature type="domain" description="DRBM" evidence="2">
    <location>
        <begin position="52"/>
        <end position="100"/>
    </location>
</feature>
<dbReference type="InterPro" id="IPR014720">
    <property type="entry name" value="dsRBD_dom"/>
</dbReference>
<evidence type="ECO:0000313" key="4">
    <source>
        <dbReference type="Proteomes" id="UP001162164"/>
    </source>
</evidence>
<dbReference type="EMBL" id="JAPWTJ010000638">
    <property type="protein sequence ID" value="KAJ8976701.1"/>
    <property type="molecule type" value="Genomic_DNA"/>
</dbReference>
<evidence type="ECO:0000256" key="1">
    <source>
        <dbReference type="SAM" id="SignalP"/>
    </source>
</evidence>
<feature type="chain" id="PRO_5046497276" description="DRBM domain-containing protein" evidence="1">
    <location>
        <begin position="26"/>
        <end position="166"/>
    </location>
</feature>